<dbReference type="SUPFAM" id="SSF46785">
    <property type="entry name" value="Winged helix' DNA-binding domain"/>
    <property type="match status" value="1"/>
</dbReference>
<organism evidence="7 8">
    <name type="scientific">Clostridium malenominatum</name>
    <dbReference type="NCBI Taxonomy" id="1539"/>
    <lineage>
        <taxon>Bacteria</taxon>
        <taxon>Bacillati</taxon>
        <taxon>Bacillota</taxon>
        <taxon>Clostridia</taxon>
        <taxon>Eubacteriales</taxon>
        <taxon>Clostridiaceae</taxon>
        <taxon>Clostridium</taxon>
    </lineage>
</organism>
<dbReference type="InterPro" id="IPR030855">
    <property type="entry name" value="Bifunct_BirA"/>
</dbReference>
<keyword evidence="3 5" id="KW-0067">ATP-binding</keyword>
<dbReference type="InterPro" id="IPR013196">
    <property type="entry name" value="HTH_11"/>
</dbReference>
<dbReference type="InterPro" id="IPR004143">
    <property type="entry name" value="BPL_LPL_catalytic"/>
</dbReference>
<feature type="binding site" evidence="5">
    <location>
        <position position="114"/>
    </location>
    <ligand>
        <name>biotin</name>
        <dbReference type="ChEBI" id="CHEBI:57586"/>
    </ligand>
</feature>
<dbReference type="EMBL" id="BAAACF010000001">
    <property type="protein sequence ID" value="GAA0721334.1"/>
    <property type="molecule type" value="Genomic_DNA"/>
</dbReference>
<dbReference type="PANTHER" id="PTHR12835">
    <property type="entry name" value="BIOTIN PROTEIN LIGASE"/>
    <property type="match status" value="1"/>
</dbReference>
<dbReference type="InterPro" id="IPR003142">
    <property type="entry name" value="BPL_C"/>
</dbReference>
<name>A0ABN1IU07_9CLOT</name>
<evidence type="ECO:0000256" key="4">
    <source>
        <dbReference type="ARBA" id="ARBA00023267"/>
    </source>
</evidence>
<comment type="caution">
    <text evidence="7">The sequence shown here is derived from an EMBL/GenBank/DDBJ whole genome shotgun (WGS) entry which is preliminary data.</text>
</comment>
<dbReference type="InterPro" id="IPR036388">
    <property type="entry name" value="WH-like_DNA-bd_sf"/>
</dbReference>
<dbReference type="Gene3D" id="1.10.10.10">
    <property type="entry name" value="Winged helix-like DNA-binding domain superfamily/Winged helix DNA-binding domain"/>
    <property type="match status" value="1"/>
</dbReference>
<keyword evidence="5" id="KW-0804">Transcription</keyword>
<sequence>MKEKILDLIKSSGDEYISGQYISEKLGVSRTAIWKYINALKEDGYIIESISKRGYKLLSSPDVLTFKEVKEYLHTKYIGNKIIHFHSIDSTNKKAKELASLGEDNGTVIISEEQIGGKGRLGRSWISPKYKGIWLSIILTPDIEPLEVPKTTQIAAAAVCSALREMDVEGFIKWPNDIIVESKKVCGILTEMSGELNRVNYVVVGIGINANLDIDDFSEDIKNTATSLKIQLNKNICRKTLTARVLNNFEELYDDFLSKGDISKSLDICRKYSIVLDREVRIINRNEEYIAKAVDIDDQGRLIIENKDGNIYPIISGEISIRGLNGYI</sequence>
<dbReference type="HAMAP" id="MF_00978">
    <property type="entry name" value="Bifunct_BirA"/>
    <property type="match status" value="1"/>
</dbReference>
<dbReference type="NCBIfam" id="TIGR00121">
    <property type="entry name" value="birA_ligase"/>
    <property type="match status" value="1"/>
</dbReference>
<dbReference type="Gene3D" id="2.30.30.100">
    <property type="match status" value="1"/>
</dbReference>
<feature type="binding site" evidence="5">
    <location>
        <begin position="90"/>
        <end position="92"/>
    </location>
    <ligand>
        <name>biotin</name>
        <dbReference type="ChEBI" id="CHEBI:57586"/>
    </ligand>
</feature>
<dbReference type="GO" id="GO:0016874">
    <property type="term" value="F:ligase activity"/>
    <property type="evidence" value="ECO:0007669"/>
    <property type="project" value="UniProtKB-KW"/>
</dbReference>
<keyword evidence="1 5" id="KW-0436">Ligase</keyword>
<accession>A0ABN1IU07</accession>
<keyword evidence="2 5" id="KW-0547">Nucleotide-binding</keyword>
<keyword evidence="5" id="KW-0238">DNA-binding</keyword>
<dbReference type="EC" id="6.3.4.15" evidence="5"/>
<proteinExistence type="inferred from homology"/>
<keyword evidence="5" id="KW-0805">Transcription regulation</keyword>
<comment type="function">
    <text evidence="5">Acts both as a biotin--[acetyl-CoA-carboxylase] ligase and a repressor.</text>
</comment>
<feature type="binding site" evidence="5">
    <location>
        <position position="184"/>
    </location>
    <ligand>
        <name>biotin</name>
        <dbReference type="ChEBI" id="CHEBI:57586"/>
    </ligand>
</feature>
<comment type="caution">
    <text evidence="5">Lacks conserved residue(s) required for the propagation of feature annotation.</text>
</comment>
<dbReference type="InterPro" id="IPR004408">
    <property type="entry name" value="Biotin_CoA_COase_ligase"/>
</dbReference>
<feature type="DNA-binding region" description="H-T-H motif" evidence="5">
    <location>
        <begin position="19"/>
        <end position="38"/>
    </location>
</feature>
<keyword evidence="4 5" id="KW-0092">Biotin</keyword>
<dbReference type="CDD" id="cd16442">
    <property type="entry name" value="BPL"/>
    <property type="match status" value="1"/>
</dbReference>
<dbReference type="InterPro" id="IPR036390">
    <property type="entry name" value="WH_DNA-bd_sf"/>
</dbReference>
<evidence type="ECO:0000313" key="7">
    <source>
        <dbReference type="EMBL" id="GAA0721334.1"/>
    </source>
</evidence>
<dbReference type="Proteomes" id="UP001500339">
    <property type="component" value="Unassembled WGS sequence"/>
</dbReference>
<dbReference type="Pfam" id="PF03099">
    <property type="entry name" value="BPL_LplA_LipB"/>
    <property type="match status" value="1"/>
</dbReference>
<dbReference type="InterPro" id="IPR045864">
    <property type="entry name" value="aa-tRNA-synth_II/BPL/LPL"/>
</dbReference>
<evidence type="ECO:0000313" key="8">
    <source>
        <dbReference type="Proteomes" id="UP001500339"/>
    </source>
</evidence>
<comment type="similarity">
    <text evidence="5">Belongs to the biotin--protein ligase family.</text>
</comment>
<dbReference type="SUPFAM" id="SSF55681">
    <property type="entry name" value="Class II aaRS and biotin synthetases"/>
    <property type="match status" value="1"/>
</dbReference>
<comment type="catalytic activity">
    <reaction evidence="5">
        <text>biotin + L-lysyl-[protein] + ATP = N(6)-biotinyl-L-lysyl-[protein] + AMP + diphosphate + H(+)</text>
        <dbReference type="Rhea" id="RHEA:11756"/>
        <dbReference type="Rhea" id="RHEA-COMP:9752"/>
        <dbReference type="Rhea" id="RHEA-COMP:10505"/>
        <dbReference type="ChEBI" id="CHEBI:15378"/>
        <dbReference type="ChEBI" id="CHEBI:29969"/>
        <dbReference type="ChEBI" id="CHEBI:30616"/>
        <dbReference type="ChEBI" id="CHEBI:33019"/>
        <dbReference type="ChEBI" id="CHEBI:57586"/>
        <dbReference type="ChEBI" id="CHEBI:83144"/>
        <dbReference type="ChEBI" id="CHEBI:456215"/>
        <dbReference type="EC" id="6.3.4.15"/>
    </reaction>
</comment>
<dbReference type="PROSITE" id="PS51733">
    <property type="entry name" value="BPL_LPL_CATALYTIC"/>
    <property type="match status" value="1"/>
</dbReference>
<gene>
    <name evidence="5" type="primary">birA</name>
    <name evidence="7" type="ORF">GCM10008905_11680</name>
</gene>
<dbReference type="Gene3D" id="3.30.930.10">
    <property type="entry name" value="Bira Bifunctional Protein, Domain 2"/>
    <property type="match status" value="1"/>
</dbReference>
<dbReference type="Pfam" id="PF08279">
    <property type="entry name" value="HTH_11"/>
    <property type="match status" value="1"/>
</dbReference>
<keyword evidence="5" id="KW-0678">Repressor</keyword>
<dbReference type="InterPro" id="IPR008988">
    <property type="entry name" value="Transcriptional_repressor_C"/>
</dbReference>
<protein>
    <recommendedName>
        <fullName evidence="5">Bifunctional ligase/repressor BirA</fullName>
    </recommendedName>
    <alternativeName>
        <fullName evidence="5">Biotin--[acetyl-CoA-carboxylase] ligase</fullName>
        <ecNumber evidence="5">6.3.4.15</ecNumber>
    </alternativeName>
    <alternativeName>
        <fullName evidence="5">Biotin--protein ligase</fullName>
    </alternativeName>
    <alternativeName>
        <fullName evidence="5">Biotin-[acetyl-CoA carboxylase] synthetase</fullName>
    </alternativeName>
</protein>
<dbReference type="PANTHER" id="PTHR12835:SF5">
    <property type="entry name" value="BIOTIN--PROTEIN LIGASE"/>
    <property type="match status" value="1"/>
</dbReference>
<dbReference type="SUPFAM" id="SSF50037">
    <property type="entry name" value="C-terminal domain of transcriptional repressors"/>
    <property type="match status" value="1"/>
</dbReference>
<dbReference type="RefSeq" id="WP_343767698.1">
    <property type="nucleotide sequence ID" value="NZ_BAAACF010000001.1"/>
</dbReference>
<evidence type="ECO:0000256" key="2">
    <source>
        <dbReference type="ARBA" id="ARBA00022741"/>
    </source>
</evidence>
<evidence type="ECO:0000256" key="1">
    <source>
        <dbReference type="ARBA" id="ARBA00022598"/>
    </source>
</evidence>
<reference evidence="7 8" key="1">
    <citation type="journal article" date="2019" name="Int. J. Syst. Evol. Microbiol.">
        <title>The Global Catalogue of Microorganisms (GCM) 10K type strain sequencing project: providing services to taxonomists for standard genome sequencing and annotation.</title>
        <authorList>
            <consortium name="The Broad Institute Genomics Platform"/>
            <consortium name="The Broad Institute Genome Sequencing Center for Infectious Disease"/>
            <person name="Wu L."/>
            <person name="Ma J."/>
        </authorList>
    </citation>
    <scope>NUCLEOTIDE SEQUENCE [LARGE SCALE GENOMIC DNA]</scope>
    <source>
        <strain evidence="7 8">JCM 1405</strain>
    </source>
</reference>
<keyword evidence="8" id="KW-1185">Reference proteome</keyword>
<evidence type="ECO:0000256" key="5">
    <source>
        <dbReference type="HAMAP-Rule" id="MF_00978"/>
    </source>
</evidence>
<feature type="domain" description="BPL/LPL catalytic" evidence="6">
    <location>
        <begin position="67"/>
        <end position="257"/>
    </location>
</feature>
<dbReference type="Pfam" id="PF02237">
    <property type="entry name" value="BPL_C"/>
    <property type="match status" value="1"/>
</dbReference>
<evidence type="ECO:0000259" key="6">
    <source>
        <dbReference type="PROSITE" id="PS51733"/>
    </source>
</evidence>
<evidence type="ECO:0000256" key="3">
    <source>
        <dbReference type="ARBA" id="ARBA00022840"/>
    </source>
</evidence>